<dbReference type="RefSeq" id="WP_210646933.1">
    <property type="nucleotide sequence ID" value="NZ_JAGFBU010000010.1"/>
</dbReference>
<accession>A0ABS5CX88</accession>
<name>A0ABS5CX88_9FLAO</name>
<dbReference type="Proteomes" id="UP000674217">
    <property type="component" value="Unassembled WGS sequence"/>
</dbReference>
<evidence type="ECO:0000313" key="2">
    <source>
        <dbReference type="Proteomes" id="UP000674217"/>
    </source>
</evidence>
<gene>
    <name evidence="1" type="ORF">J3S90_15475</name>
</gene>
<evidence type="ECO:0000313" key="1">
    <source>
        <dbReference type="EMBL" id="MBP4143205.1"/>
    </source>
</evidence>
<protein>
    <submittedName>
        <fullName evidence="1">Uncharacterized protein</fullName>
    </submittedName>
</protein>
<dbReference type="EMBL" id="JAGFBU010000010">
    <property type="protein sequence ID" value="MBP4143205.1"/>
    <property type="molecule type" value="Genomic_DNA"/>
</dbReference>
<keyword evidence="2" id="KW-1185">Reference proteome</keyword>
<proteinExistence type="predicted"/>
<comment type="caution">
    <text evidence="1">The sequence shown here is derived from an EMBL/GenBank/DDBJ whole genome shotgun (WGS) entry which is preliminary data.</text>
</comment>
<organism evidence="1 2">
    <name type="scientific">Flavobacterium flabelliforme</name>
    <dbReference type="NCBI Taxonomy" id="2816119"/>
    <lineage>
        <taxon>Bacteria</taxon>
        <taxon>Pseudomonadati</taxon>
        <taxon>Bacteroidota</taxon>
        <taxon>Flavobacteriia</taxon>
        <taxon>Flavobacteriales</taxon>
        <taxon>Flavobacteriaceae</taxon>
        <taxon>Flavobacterium</taxon>
    </lineage>
</organism>
<sequence length="46" mass="5458">MNKFGGDWTENKIEILVEYAKAYLTIMKVFTVKYDWKLLYFDGFAG</sequence>
<reference evidence="1 2" key="1">
    <citation type="submission" date="2021-03" db="EMBL/GenBank/DDBJ databases">
        <title>Flavobacterium Flabelliformis Sp. Nov. And Flavobacterium Geliluteum Sp. Nov., Two Novel Multidrug Resistant Psychrophilic Species Isolated From Antarctica.</title>
        <authorList>
            <person name="Kralova S."/>
            <person name="Busse H.J."/>
            <person name="Bezdicek M."/>
            <person name="Nykrynova M."/>
            <person name="Kroupova E."/>
            <person name="Krsek D."/>
            <person name="Sedlacek I."/>
        </authorList>
    </citation>
    <scope>NUCLEOTIDE SEQUENCE [LARGE SCALE GENOMIC DNA]</scope>
    <source>
        <strain evidence="1 2">P4023</strain>
    </source>
</reference>